<keyword evidence="1" id="KW-1133">Transmembrane helix</keyword>
<feature type="transmembrane region" description="Helical" evidence="1">
    <location>
        <begin position="86"/>
        <end position="106"/>
    </location>
</feature>
<reference evidence="3" key="1">
    <citation type="submission" date="2015-10" db="EMBL/GenBank/DDBJ databases">
        <authorList>
            <person name="Ju K.-S."/>
            <person name="Doroghazi J.R."/>
            <person name="Metcalf W.W."/>
        </authorList>
    </citation>
    <scope>NUCLEOTIDE SEQUENCE [LARGE SCALE GENOMIC DNA]</scope>
    <source>
        <strain evidence="3">NRRL 3151</strain>
    </source>
</reference>
<organism evidence="2 3">
    <name type="scientific">Streptomyces regalis</name>
    <dbReference type="NCBI Taxonomy" id="68262"/>
    <lineage>
        <taxon>Bacteria</taxon>
        <taxon>Bacillati</taxon>
        <taxon>Actinomycetota</taxon>
        <taxon>Actinomycetes</taxon>
        <taxon>Kitasatosporales</taxon>
        <taxon>Streptomycetaceae</taxon>
        <taxon>Streptomyces</taxon>
    </lineage>
</organism>
<keyword evidence="1" id="KW-0472">Membrane</keyword>
<gene>
    <name evidence="2" type="ORF">ADL12_10570</name>
</gene>
<dbReference type="RefSeq" id="WP_062700901.1">
    <property type="nucleotide sequence ID" value="NZ_LLZG01000058.1"/>
</dbReference>
<protein>
    <submittedName>
        <fullName evidence="2">Uncharacterized protein</fullName>
    </submittedName>
</protein>
<dbReference type="AlphaFoldDB" id="A0A0X3VAN5"/>
<accession>A0A0X3VAN5</accession>
<keyword evidence="3" id="KW-1185">Reference proteome</keyword>
<dbReference type="EMBL" id="LLZG01000058">
    <property type="protein sequence ID" value="KUL41863.1"/>
    <property type="molecule type" value="Genomic_DNA"/>
</dbReference>
<evidence type="ECO:0000256" key="1">
    <source>
        <dbReference type="SAM" id="Phobius"/>
    </source>
</evidence>
<dbReference type="Proteomes" id="UP000053923">
    <property type="component" value="Unassembled WGS sequence"/>
</dbReference>
<keyword evidence="1" id="KW-0812">Transmembrane</keyword>
<evidence type="ECO:0000313" key="2">
    <source>
        <dbReference type="EMBL" id="KUL41863.1"/>
    </source>
</evidence>
<name>A0A0X3VAN5_9ACTN</name>
<comment type="caution">
    <text evidence="2">The sequence shown here is derived from an EMBL/GenBank/DDBJ whole genome shotgun (WGS) entry which is preliminary data.</text>
</comment>
<evidence type="ECO:0000313" key="3">
    <source>
        <dbReference type="Proteomes" id="UP000053923"/>
    </source>
</evidence>
<sequence>MDRRTTLPAAAEFLAWRAAHAVNEAGSGGAVVAAPHWSPAGVLLDLASTALALGLAALAVTRPGLLTAPDRARPLRRLQSGHVGDYVAWVLVGAAVLGAPALPGLLS</sequence>
<proteinExistence type="predicted"/>